<dbReference type="PROSITE" id="PS51186">
    <property type="entry name" value="GNAT"/>
    <property type="match status" value="1"/>
</dbReference>
<dbReference type="SUPFAM" id="SSF55729">
    <property type="entry name" value="Acyl-CoA N-acyltransferases (Nat)"/>
    <property type="match status" value="1"/>
</dbReference>
<accession>A0A3M8ARB2</accession>
<evidence type="ECO:0000313" key="5">
    <source>
        <dbReference type="Proteomes" id="UP000268829"/>
    </source>
</evidence>
<dbReference type="AlphaFoldDB" id="A0A3M8ARB2"/>
<evidence type="ECO:0000259" key="3">
    <source>
        <dbReference type="PROSITE" id="PS51186"/>
    </source>
</evidence>
<dbReference type="Proteomes" id="UP000268829">
    <property type="component" value="Unassembled WGS sequence"/>
</dbReference>
<keyword evidence="5" id="KW-1185">Reference proteome</keyword>
<gene>
    <name evidence="4" type="ORF">EDM57_19145</name>
</gene>
<name>A0A3M8ARB2_9BACL</name>
<dbReference type="EMBL" id="RHHS01000047">
    <property type="protein sequence ID" value="RNB53702.1"/>
    <property type="molecule type" value="Genomic_DNA"/>
</dbReference>
<comment type="caution">
    <text evidence="4">The sequence shown here is derived from an EMBL/GenBank/DDBJ whole genome shotgun (WGS) entry which is preliminary data.</text>
</comment>
<sequence length="162" mass="18356">MFKIRNVKMEDLPQLVAIEQLCFSEEEAATEAAFTKRIQMIPDSFFVAEENGEIVGFVNGPVIETAYITDDLFRHSEKNPATGGHQSILGLAVHPQFQNRGIASKLLMHLEKEARLRQRETITLTCKENLIGYYEKYGYINKGISSSAHAGEIWYNMVKELS</sequence>
<reference evidence="4 5" key="1">
    <citation type="submission" date="2018-10" db="EMBL/GenBank/DDBJ databases">
        <title>Phylogenomics of Brevibacillus.</title>
        <authorList>
            <person name="Dunlap C."/>
        </authorList>
    </citation>
    <scope>NUCLEOTIDE SEQUENCE [LARGE SCALE GENOMIC DNA]</scope>
    <source>
        <strain evidence="4 5">DSM 100115</strain>
    </source>
</reference>
<dbReference type="InterPro" id="IPR016181">
    <property type="entry name" value="Acyl_CoA_acyltransferase"/>
</dbReference>
<evidence type="ECO:0000256" key="2">
    <source>
        <dbReference type="ARBA" id="ARBA00023315"/>
    </source>
</evidence>
<organism evidence="4 5">
    <name type="scientific">Brevibacillus gelatini</name>
    <dbReference type="NCBI Taxonomy" id="1655277"/>
    <lineage>
        <taxon>Bacteria</taxon>
        <taxon>Bacillati</taxon>
        <taxon>Bacillota</taxon>
        <taxon>Bacilli</taxon>
        <taxon>Bacillales</taxon>
        <taxon>Paenibacillaceae</taxon>
        <taxon>Brevibacillus</taxon>
    </lineage>
</organism>
<dbReference type="CDD" id="cd04301">
    <property type="entry name" value="NAT_SF"/>
    <property type="match status" value="1"/>
</dbReference>
<dbReference type="RefSeq" id="WP_122906293.1">
    <property type="nucleotide sequence ID" value="NZ_RHHS01000047.1"/>
</dbReference>
<dbReference type="InterPro" id="IPR000182">
    <property type="entry name" value="GNAT_dom"/>
</dbReference>
<keyword evidence="1 4" id="KW-0808">Transferase</keyword>
<dbReference type="PANTHER" id="PTHR10908:SF0">
    <property type="entry name" value="SEROTONIN N-ACETYLTRANSFERASE"/>
    <property type="match status" value="1"/>
</dbReference>
<dbReference type="PANTHER" id="PTHR10908">
    <property type="entry name" value="SEROTONIN N-ACETYLTRANSFERASE"/>
    <property type="match status" value="1"/>
</dbReference>
<feature type="domain" description="N-acetyltransferase" evidence="3">
    <location>
        <begin position="2"/>
        <end position="162"/>
    </location>
</feature>
<dbReference type="GO" id="GO:0008080">
    <property type="term" value="F:N-acetyltransferase activity"/>
    <property type="evidence" value="ECO:0007669"/>
    <property type="project" value="UniProtKB-ARBA"/>
</dbReference>
<dbReference type="Gene3D" id="3.40.630.30">
    <property type="match status" value="1"/>
</dbReference>
<dbReference type="InterPro" id="IPR051635">
    <property type="entry name" value="SNAT-like"/>
</dbReference>
<proteinExistence type="predicted"/>
<protein>
    <submittedName>
        <fullName evidence="4">N-acetyltransferase</fullName>
    </submittedName>
</protein>
<dbReference type="OrthoDB" id="9800962at2"/>
<evidence type="ECO:0000313" key="4">
    <source>
        <dbReference type="EMBL" id="RNB53702.1"/>
    </source>
</evidence>
<keyword evidence="2" id="KW-0012">Acyltransferase</keyword>
<evidence type="ECO:0000256" key="1">
    <source>
        <dbReference type="ARBA" id="ARBA00022679"/>
    </source>
</evidence>
<dbReference type="Pfam" id="PF00583">
    <property type="entry name" value="Acetyltransf_1"/>
    <property type="match status" value="1"/>
</dbReference>